<comment type="subunit">
    <text evidence="2">Homodimer.</text>
</comment>
<proteinExistence type="inferred from homology"/>
<gene>
    <name evidence="3" type="ORF">B7R25_15375</name>
</gene>
<keyword evidence="2" id="KW-0963">Cytoplasm</keyword>
<keyword evidence="2" id="KW-0312">Gluconeogenesis</keyword>
<dbReference type="GO" id="GO:0005829">
    <property type="term" value="C:cytosol"/>
    <property type="evidence" value="ECO:0007669"/>
    <property type="project" value="TreeGrafter"/>
</dbReference>
<dbReference type="AlphaFoldDB" id="A0A3E0W711"/>
<organism evidence="3 4">
    <name type="scientific">Subtercola boreus</name>
    <dbReference type="NCBI Taxonomy" id="120213"/>
    <lineage>
        <taxon>Bacteria</taxon>
        <taxon>Bacillati</taxon>
        <taxon>Actinomycetota</taxon>
        <taxon>Actinomycetes</taxon>
        <taxon>Micrococcales</taxon>
        <taxon>Microbacteriaceae</taxon>
        <taxon>Subtercola</taxon>
    </lineage>
</organism>
<comment type="pathway">
    <text evidence="2">Carbohydrate degradation; glycolysis; D-glyceraldehyde 3-phosphate from glycerone phosphate: step 1/1.</text>
</comment>
<dbReference type="PANTHER" id="PTHR21139">
    <property type="entry name" value="TRIOSEPHOSPHATE ISOMERASE"/>
    <property type="match status" value="1"/>
</dbReference>
<dbReference type="GO" id="GO:0046166">
    <property type="term" value="P:glyceraldehyde-3-phosphate biosynthetic process"/>
    <property type="evidence" value="ECO:0007669"/>
    <property type="project" value="TreeGrafter"/>
</dbReference>
<comment type="pathway">
    <text evidence="2">Carbohydrate biosynthesis; gluconeogenesis.</text>
</comment>
<comment type="caution">
    <text evidence="3">The sequence shown here is derived from an EMBL/GenBank/DDBJ whole genome shotgun (WGS) entry which is preliminary data.</text>
</comment>
<evidence type="ECO:0000256" key="2">
    <source>
        <dbReference type="RuleBase" id="RU363013"/>
    </source>
</evidence>
<dbReference type="GO" id="GO:0006094">
    <property type="term" value="P:gluconeogenesis"/>
    <property type="evidence" value="ECO:0007669"/>
    <property type="project" value="UniProtKB-UniPathway"/>
</dbReference>
<comment type="subcellular location">
    <subcellularLocation>
        <location evidence="2">Cytoplasm</location>
    </subcellularLocation>
</comment>
<dbReference type="RefSeq" id="WP_116419843.1">
    <property type="nucleotide sequence ID" value="NZ_NBXC01000030.1"/>
</dbReference>
<keyword evidence="2" id="KW-0324">Glycolysis</keyword>
<dbReference type="EMBL" id="NBXE01000035">
    <property type="protein sequence ID" value="RFA24940.1"/>
    <property type="molecule type" value="Genomic_DNA"/>
</dbReference>
<evidence type="ECO:0000313" key="3">
    <source>
        <dbReference type="EMBL" id="RFA24940.1"/>
    </source>
</evidence>
<dbReference type="Proteomes" id="UP000257080">
    <property type="component" value="Unassembled WGS sequence"/>
</dbReference>
<reference evidence="3 4" key="1">
    <citation type="submission" date="2017-04" db="EMBL/GenBank/DDBJ databases">
        <title>Comparative genome analysis of Subtercola boreus.</title>
        <authorList>
            <person name="Cho Y.-J."/>
            <person name="Cho A."/>
            <person name="Kim O.-S."/>
            <person name="Lee J.-I."/>
        </authorList>
    </citation>
    <scope>NUCLEOTIDE SEQUENCE [LARGE SCALE GENOMIC DNA]</scope>
    <source>
        <strain evidence="3 4">P28004</strain>
    </source>
</reference>
<dbReference type="UniPathway" id="UPA00138"/>
<dbReference type="OrthoDB" id="9809429at2"/>
<dbReference type="Pfam" id="PF00121">
    <property type="entry name" value="TIM"/>
    <property type="match status" value="1"/>
</dbReference>
<dbReference type="EC" id="5.3.1.1" evidence="2"/>
<dbReference type="CDD" id="cd00311">
    <property type="entry name" value="TIM"/>
    <property type="match status" value="1"/>
</dbReference>
<name>A0A3E0W711_9MICO</name>
<dbReference type="InterPro" id="IPR000652">
    <property type="entry name" value="Triosephosphate_isomerase"/>
</dbReference>
<evidence type="ECO:0000313" key="4">
    <source>
        <dbReference type="Proteomes" id="UP000257080"/>
    </source>
</evidence>
<dbReference type="GO" id="GO:0006096">
    <property type="term" value="P:glycolytic process"/>
    <property type="evidence" value="ECO:0007669"/>
    <property type="project" value="UniProtKB-UniPathway"/>
</dbReference>
<dbReference type="InterPro" id="IPR013785">
    <property type="entry name" value="Aldolase_TIM"/>
</dbReference>
<dbReference type="GO" id="GO:0004807">
    <property type="term" value="F:triose-phosphate isomerase activity"/>
    <property type="evidence" value="ECO:0007669"/>
    <property type="project" value="UniProtKB-EC"/>
</dbReference>
<dbReference type="PROSITE" id="PS51440">
    <property type="entry name" value="TIM_2"/>
    <property type="match status" value="1"/>
</dbReference>
<accession>A0A3E0W711</accession>
<dbReference type="GO" id="GO:0019563">
    <property type="term" value="P:glycerol catabolic process"/>
    <property type="evidence" value="ECO:0007669"/>
    <property type="project" value="TreeGrafter"/>
</dbReference>
<comment type="similarity">
    <text evidence="2">Belongs to the triosephosphate isomerase family.</text>
</comment>
<evidence type="ECO:0000256" key="1">
    <source>
        <dbReference type="ARBA" id="ARBA00023235"/>
    </source>
</evidence>
<keyword evidence="1 2" id="KW-0413">Isomerase</keyword>
<sequence>MTNTGPALTIGVSTKMYFSFARTIEYAEAMAGLASSHPAVTDGTVELFVIPSYPTLPEVVRMLSGTPVRIGAQDVATDDSGAFTGEVSAPMLAEIGCTLAEVGHAERRRLFGETEEVTAAKTQAALRNGITPVLCLGEAVEGTAPDAAAEVIRQLDSALQGTPRGSAVIVAYEPHWAIGAAQPAPAGHIVAVCRALRDHLDADERLDDGRVIYGGSAGPGLLTTLGRAVDGIFLGRFAHDPAALGVILDEAASLHQPES</sequence>
<dbReference type="Gene3D" id="3.20.20.70">
    <property type="entry name" value="Aldolase class I"/>
    <property type="match status" value="1"/>
</dbReference>
<dbReference type="InterPro" id="IPR035990">
    <property type="entry name" value="TIM_sf"/>
</dbReference>
<comment type="catalytic activity">
    <reaction evidence="2">
        <text>D-glyceraldehyde 3-phosphate = dihydroxyacetone phosphate</text>
        <dbReference type="Rhea" id="RHEA:18585"/>
        <dbReference type="ChEBI" id="CHEBI:57642"/>
        <dbReference type="ChEBI" id="CHEBI:59776"/>
        <dbReference type="EC" id="5.3.1.1"/>
    </reaction>
</comment>
<dbReference type="PANTHER" id="PTHR21139:SF2">
    <property type="entry name" value="TRIOSEPHOSPHATE ISOMERASE"/>
    <property type="match status" value="1"/>
</dbReference>
<dbReference type="SUPFAM" id="SSF51351">
    <property type="entry name" value="Triosephosphate isomerase (TIM)"/>
    <property type="match status" value="1"/>
</dbReference>
<dbReference type="UniPathway" id="UPA00109">
    <property type="reaction ID" value="UER00189"/>
</dbReference>
<protein>
    <recommendedName>
        <fullName evidence="2">Triosephosphate isomerase</fullName>
        <ecNumber evidence="2">5.3.1.1</ecNumber>
    </recommendedName>
</protein>